<dbReference type="PANTHER" id="PTHR21615:SF2">
    <property type="entry name" value="CYCLIN N-TERMINAL DOMAIN-CONTAINING PROTEIN 1"/>
    <property type="match status" value="1"/>
</dbReference>
<evidence type="ECO:0008006" key="4">
    <source>
        <dbReference type="Google" id="ProtNLM"/>
    </source>
</evidence>
<dbReference type="GO" id="GO:0007131">
    <property type="term" value="P:reciprocal meiotic recombination"/>
    <property type="evidence" value="ECO:0000318"/>
    <property type="project" value="GO_Central"/>
</dbReference>
<dbReference type="EMBL" id="KB095895">
    <property type="protein sequence ID" value="ESO10289.1"/>
    <property type="molecule type" value="Genomic_DNA"/>
</dbReference>
<dbReference type="STRING" id="6412.T1FWL9"/>
<evidence type="ECO:0000313" key="2">
    <source>
        <dbReference type="EnsemblMetazoa" id="HelroP194962"/>
    </source>
</evidence>
<dbReference type="OMA" id="CFKETRI"/>
<dbReference type="eggNOG" id="ENOG502QVK8">
    <property type="taxonomic scope" value="Eukaryota"/>
</dbReference>
<protein>
    <recommendedName>
        <fullName evidence="4">Cyclin N-terminal domain-containing protein</fullName>
    </recommendedName>
</protein>
<dbReference type="EnsemblMetazoa" id="HelroT194962">
    <property type="protein sequence ID" value="HelroP194962"/>
    <property type="gene ID" value="HelroG194962"/>
</dbReference>
<dbReference type="RefSeq" id="XP_009011585.1">
    <property type="nucleotide sequence ID" value="XM_009013337.1"/>
</dbReference>
<keyword evidence="3" id="KW-1185">Reference proteome</keyword>
<name>T1FWL9_HELRO</name>
<reference evidence="2" key="3">
    <citation type="submission" date="2015-06" db="UniProtKB">
        <authorList>
            <consortium name="EnsemblMetazoa"/>
        </authorList>
    </citation>
    <scope>IDENTIFICATION</scope>
</reference>
<dbReference type="GeneID" id="20213214"/>
<dbReference type="OrthoDB" id="9983043at2759"/>
<gene>
    <name evidence="2" type="primary">20213214</name>
    <name evidence="1" type="ORF">HELRODRAFT_194962</name>
</gene>
<organism evidence="2 3">
    <name type="scientific">Helobdella robusta</name>
    <name type="common">Californian leech</name>
    <dbReference type="NCBI Taxonomy" id="6412"/>
    <lineage>
        <taxon>Eukaryota</taxon>
        <taxon>Metazoa</taxon>
        <taxon>Spiralia</taxon>
        <taxon>Lophotrochozoa</taxon>
        <taxon>Annelida</taxon>
        <taxon>Clitellata</taxon>
        <taxon>Hirudinea</taxon>
        <taxon>Rhynchobdellida</taxon>
        <taxon>Glossiphoniidae</taxon>
        <taxon>Helobdella</taxon>
    </lineage>
</organism>
<dbReference type="PANTHER" id="PTHR21615">
    <property type="entry name" value="CYCLIN N-TERMINAL DOMAIN-CONTAINING PROTEIN 1"/>
    <property type="match status" value="1"/>
</dbReference>
<accession>T1FWL9</accession>
<reference evidence="3" key="1">
    <citation type="submission" date="2012-12" db="EMBL/GenBank/DDBJ databases">
        <authorList>
            <person name="Hellsten U."/>
            <person name="Grimwood J."/>
            <person name="Chapman J.A."/>
            <person name="Shapiro H."/>
            <person name="Aerts A."/>
            <person name="Otillar R.P."/>
            <person name="Terry A.Y."/>
            <person name="Boore J.L."/>
            <person name="Simakov O."/>
            <person name="Marletaz F."/>
            <person name="Cho S.-J."/>
            <person name="Edsinger-Gonzales E."/>
            <person name="Havlak P."/>
            <person name="Kuo D.-H."/>
            <person name="Larsson T."/>
            <person name="Lv J."/>
            <person name="Arendt D."/>
            <person name="Savage R."/>
            <person name="Osoegawa K."/>
            <person name="de Jong P."/>
            <person name="Lindberg D.R."/>
            <person name="Seaver E.C."/>
            <person name="Weisblat D.A."/>
            <person name="Putnam N.H."/>
            <person name="Grigoriev I.V."/>
            <person name="Rokhsar D.S."/>
        </authorList>
    </citation>
    <scope>NUCLEOTIDE SEQUENCE</scope>
</reference>
<sequence length="400" mass="44971">MYKNVVSKEKLIIHHEENESRSQLESVSVSERSLDKLLLLLVENNNERMAKVYSFSSPKGQFLKGKYVEIVFKFCQELDMPREIYYLTVELFECFMQSHVAEMYNYVIENFPREKRKQEWDKILARIAHQMILRIASCIQLASKFVSTYEHLNCYQMIALLRRYGLKFKADGIVQSELRVFKGLGFNVMRTTPLIYVHTLINKLSFNKRLKIDIEKYTLYSYDVLDYAMIERELIYNSFAVELSNSQVNSRSERIAIHAIERDYMFLASGVIATTSFLIDQSLTDDVIGSLNDITGISVRHLVDLTSIMLKPFALASPSTAAVTSSTAAATATMTSSAVTRVSAAAATRLSSSSEVIGCSSSEVIGCSSSEVISCSSYEVTKSSVVIGCSSYEVISCSSS</sequence>
<dbReference type="InterPro" id="IPR036915">
    <property type="entry name" value="Cyclin-like_sf"/>
</dbReference>
<dbReference type="KEGG" id="hro:HELRODRAFT_194962"/>
<dbReference type="Gene3D" id="1.10.472.10">
    <property type="entry name" value="Cyclin-like"/>
    <property type="match status" value="1"/>
</dbReference>
<dbReference type="GO" id="GO:0035861">
    <property type="term" value="C:site of double-strand break"/>
    <property type="evidence" value="ECO:0000318"/>
    <property type="project" value="GO_Central"/>
</dbReference>
<dbReference type="EMBL" id="AMQM01008980">
    <property type="status" value="NOT_ANNOTATED_CDS"/>
    <property type="molecule type" value="Genomic_DNA"/>
</dbReference>
<dbReference type="CDD" id="cd20541">
    <property type="entry name" value="CYCLIN_CNTD1"/>
    <property type="match status" value="1"/>
</dbReference>
<reference evidence="1 3" key="2">
    <citation type="journal article" date="2013" name="Nature">
        <title>Insights into bilaterian evolution from three spiralian genomes.</title>
        <authorList>
            <person name="Simakov O."/>
            <person name="Marletaz F."/>
            <person name="Cho S.J."/>
            <person name="Edsinger-Gonzales E."/>
            <person name="Havlak P."/>
            <person name="Hellsten U."/>
            <person name="Kuo D.H."/>
            <person name="Larsson T."/>
            <person name="Lv J."/>
            <person name="Arendt D."/>
            <person name="Savage R."/>
            <person name="Osoegawa K."/>
            <person name="de Jong P."/>
            <person name="Grimwood J."/>
            <person name="Chapman J.A."/>
            <person name="Shapiro H."/>
            <person name="Aerts A."/>
            <person name="Otillar R.P."/>
            <person name="Terry A.Y."/>
            <person name="Boore J.L."/>
            <person name="Grigoriev I.V."/>
            <person name="Lindberg D.R."/>
            <person name="Seaver E.C."/>
            <person name="Weisblat D.A."/>
            <person name="Putnam N.H."/>
            <person name="Rokhsar D.S."/>
        </authorList>
    </citation>
    <scope>NUCLEOTIDE SEQUENCE</scope>
</reference>
<dbReference type="HOGENOM" id="CLU_689420_0_0_1"/>
<dbReference type="CTD" id="20213214"/>
<evidence type="ECO:0000313" key="1">
    <source>
        <dbReference type="EMBL" id="ESO10289.1"/>
    </source>
</evidence>
<dbReference type="SUPFAM" id="SSF47954">
    <property type="entry name" value="Cyclin-like"/>
    <property type="match status" value="1"/>
</dbReference>
<dbReference type="AlphaFoldDB" id="T1FWL9"/>
<dbReference type="Proteomes" id="UP000015101">
    <property type="component" value="Unassembled WGS sequence"/>
</dbReference>
<dbReference type="InParanoid" id="T1FWL9"/>
<evidence type="ECO:0000313" key="3">
    <source>
        <dbReference type="Proteomes" id="UP000015101"/>
    </source>
</evidence>
<proteinExistence type="predicted"/>